<feature type="domain" description="Bacterial toxin 22" evidence="1">
    <location>
        <begin position="110"/>
        <end position="220"/>
    </location>
</feature>
<evidence type="ECO:0000313" key="2">
    <source>
        <dbReference type="EMBL" id="SDC59884.1"/>
    </source>
</evidence>
<protein>
    <submittedName>
        <fullName evidence="2">Filamentous hemagglutinin</fullName>
    </submittedName>
</protein>
<gene>
    <name evidence="2" type="ORF">SAMN05421548_108118</name>
</gene>
<reference evidence="3" key="1">
    <citation type="submission" date="2016-09" db="EMBL/GenBank/DDBJ databases">
        <authorList>
            <person name="Varghese N."/>
            <person name="Submissions S."/>
        </authorList>
    </citation>
    <scope>NUCLEOTIDE SEQUENCE [LARGE SCALE GENOMIC DNA]</scope>
    <source>
        <strain evidence="3">TNe-862</strain>
    </source>
</reference>
<dbReference type="STRING" id="416944.SAMN05421548_108118"/>
<dbReference type="InterPro" id="IPR029116">
    <property type="entry name" value="Ntox22"/>
</dbReference>
<dbReference type="Proteomes" id="UP000198908">
    <property type="component" value="Unassembled WGS sequence"/>
</dbReference>
<sequence>MQGAAGAGLSAAMAKQLDDIYKGVGSATGSELLGSIAANVVAGVGGALVGGAAGAATASNVELYNQSLHRKKNDLVAQACSATGQCNEAVLNAAIQAQGDNAQLALGTMSPDHVSIQGNIYIASGGVVINLHNGDTFGSWALGKPIPTYSLKPGLSVTFGSILGGGGAEGTSSYLAGGGANASTFVPVPGFPAIGAGGGISHAYGGQTSIEYGLGFPPGTAVNPISYGFDMKK</sequence>
<accession>A0A1G6MXC2</accession>
<evidence type="ECO:0000259" key="1">
    <source>
        <dbReference type="Pfam" id="PF15527"/>
    </source>
</evidence>
<name>A0A1G6MXC2_9BURK</name>
<evidence type="ECO:0000313" key="3">
    <source>
        <dbReference type="Proteomes" id="UP000198908"/>
    </source>
</evidence>
<dbReference type="EMBL" id="FMYQ01000008">
    <property type="protein sequence ID" value="SDC59884.1"/>
    <property type="molecule type" value="Genomic_DNA"/>
</dbReference>
<keyword evidence="3" id="KW-1185">Reference proteome</keyword>
<proteinExistence type="predicted"/>
<dbReference type="Pfam" id="PF15527">
    <property type="entry name" value="Ntox22"/>
    <property type="match status" value="1"/>
</dbReference>
<organism evidence="2 3">
    <name type="scientific">Paraburkholderia lycopersici</name>
    <dbReference type="NCBI Taxonomy" id="416944"/>
    <lineage>
        <taxon>Bacteria</taxon>
        <taxon>Pseudomonadati</taxon>
        <taxon>Pseudomonadota</taxon>
        <taxon>Betaproteobacteria</taxon>
        <taxon>Burkholderiales</taxon>
        <taxon>Burkholderiaceae</taxon>
        <taxon>Paraburkholderia</taxon>
    </lineage>
</organism>
<dbReference type="AlphaFoldDB" id="A0A1G6MXC2"/>